<protein>
    <submittedName>
        <fullName evidence="2">Uncharacterized protein</fullName>
    </submittedName>
</protein>
<proteinExistence type="predicted"/>
<comment type="caution">
    <text evidence="2">The sequence shown here is derived from an EMBL/GenBank/DDBJ whole genome shotgun (WGS) entry which is preliminary data.</text>
</comment>
<organism evidence="2 3">
    <name type="scientific">Streptomyces sporangiiformans</name>
    <dbReference type="NCBI Taxonomy" id="2315329"/>
    <lineage>
        <taxon>Bacteria</taxon>
        <taxon>Bacillati</taxon>
        <taxon>Actinomycetota</taxon>
        <taxon>Actinomycetes</taxon>
        <taxon>Kitasatosporales</taxon>
        <taxon>Streptomycetaceae</taxon>
        <taxon>Streptomyces</taxon>
    </lineage>
</organism>
<dbReference type="OrthoDB" id="4199693at2"/>
<dbReference type="Pfam" id="PF19561">
    <property type="entry name" value="DUF6083"/>
    <property type="match status" value="1"/>
</dbReference>
<evidence type="ECO:0000313" key="2">
    <source>
        <dbReference type="EMBL" id="TPQ16299.1"/>
    </source>
</evidence>
<dbReference type="InterPro" id="IPR045729">
    <property type="entry name" value="DUF6083"/>
</dbReference>
<dbReference type="EMBL" id="VCHX02000336">
    <property type="protein sequence ID" value="TPQ16299.1"/>
    <property type="molecule type" value="Genomic_DNA"/>
</dbReference>
<feature type="region of interest" description="Disordered" evidence="1">
    <location>
        <begin position="79"/>
        <end position="101"/>
    </location>
</feature>
<evidence type="ECO:0000256" key="1">
    <source>
        <dbReference type="SAM" id="MobiDB-lite"/>
    </source>
</evidence>
<keyword evidence="3" id="KW-1185">Reference proteome</keyword>
<sequence length="101" mass="11405">MPTLEQDWVLLEPGVDVLAHLVPAEHRWIVLSDGRVTVYGVCPPDPLQRCRIEHRLVCPRQGLPDLWRWLTAMRVENARRSERQAGSKPGLPPDLGLPDVG</sequence>
<accession>A0A505DEM1</accession>
<evidence type="ECO:0000313" key="3">
    <source>
        <dbReference type="Proteomes" id="UP000317378"/>
    </source>
</evidence>
<gene>
    <name evidence="2" type="ORF">FGD71_042540</name>
</gene>
<reference evidence="2 3" key="1">
    <citation type="submission" date="2019-06" db="EMBL/GenBank/DDBJ databases">
        <title>Streptomyces sporangiiformans sp. nov., a novel actinomycete isolated from soil in Mount Song.</title>
        <authorList>
            <person name="Han L."/>
        </authorList>
    </citation>
    <scope>NUCLEOTIDE SEQUENCE [LARGE SCALE GENOMIC DNA]</scope>
    <source>
        <strain evidence="2 3">NEAU-SSA 1</strain>
    </source>
</reference>
<name>A0A505DEM1_9ACTN</name>
<dbReference type="AlphaFoldDB" id="A0A505DEM1"/>
<dbReference type="Proteomes" id="UP000317378">
    <property type="component" value="Unassembled WGS sequence"/>
</dbReference>